<dbReference type="Pfam" id="PF00069">
    <property type="entry name" value="Pkinase"/>
    <property type="match status" value="1"/>
</dbReference>
<dbReference type="PROSITE" id="PS50011">
    <property type="entry name" value="PROTEIN_KINASE_DOM"/>
    <property type="match status" value="1"/>
</dbReference>
<dbReference type="PANTHER" id="PTHR24346">
    <property type="entry name" value="MAP/MICROTUBULE AFFINITY-REGULATING KINASE"/>
    <property type="match status" value="1"/>
</dbReference>
<dbReference type="InterPro" id="IPR011009">
    <property type="entry name" value="Kinase-like_dom_sf"/>
</dbReference>
<evidence type="ECO:0000256" key="1">
    <source>
        <dbReference type="ARBA" id="ARBA00022741"/>
    </source>
</evidence>
<dbReference type="GO" id="GO:0000226">
    <property type="term" value="P:microtubule cytoskeleton organization"/>
    <property type="evidence" value="ECO:0007669"/>
    <property type="project" value="TreeGrafter"/>
</dbReference>
<evidence type="ECO:0000259" key="3">
    <source>
        <dbReference type="PROSITE" id="PS50011"/>
    </source>
</evidence>
<dbReference type="GO" id="GO:0005737">
    <property type="term" value="C:cytoplasm"/>
    <property type="evidence" value="ECO:0007669"/>
    <property type="project" value="TreeGrafter"/>
</dbReference>
<dbReference type="WBParaSite" id="GPUH_0000917001-mRNA-1">
    <property type="protein sequence ID" value="GPUH_0000917001-mRNA-1"/>
    <property type="gene ID" value="GPUH_0000917001"/>
</dbReference>
<dbReference type="GO" id="GO:0050321">
    <property type="term" value="F:tau-protein kinase activity"/>
    <property type="evidence" value="ECO:0007669"/>
    <property type="project" value="TreeGrafter"/>
</dbReference>
<evidence type="ECO:0000313" key="4">
    <source>
        <dbReference type="EMBL" id="VDK68812.1"/>
    </source>
</evidence>
<protein>
    <submittedName>
        <fullName evidence="6">Protein kinase domain-containing protein</fullName>
    </submittedName>
</protein>
<accession>A0A183DKB9</accession>
<dbReference type="GO" id="GO:0005524">
    <property type="term" value="F:ATP binding"/>
    <property type="evidence" value="ECO:0007669"/>
    <property type="project" value="UniProtKB-KW"/>
</dbReference>
<organism evidence="6">
    <name type="scientific">Gongylonema pulchrum</name>
    <dbReference type="NCBI Taxonomy" id="637853"/>
    <lineage>
        <taxon>Eukaryota</taxon>
        <taxon>Metazoa</taxon>
        <taxon>Ecdysozoa</taxon>
        <taxon>Nematoda</taxon>
        <taxon>Chromadorea</taxon>
        <taxon>Rhabditida</taxon>
        <taxon>Spirurina</taxon>
        <taxon>Spiruromorpha</taxon>
        <taxon>Spiruroidea</taxon>
        <taxon>Gongylonematidae</taxon>
        <taxon>Gongylonema</taxon>
    </lineage>
</organism>
<feature type="domain" description="Protein kinase" evidence="3">
    <location>
        <begin position="1"/>
        <end position="94"/>
    </location>
</feature>
<dbReference type="PANTHER" id="PTHR24346:SF93">
    <property type="entry name" value="NUAK FAMILY SNF1-LIKE KINASE 1"/>
    <property type="match status" value="1"/>
</dbReference>
<dbReference type="Gene3D" id="1.10.510.10">
    <property type="entry name" value="Transferase(Phosphotransferase) domain 1"/>
    <property type="match status" value="1"/>
</dbReference>
<keyword evidence="5" id="KW-1185">Reference proteome</keyword>
<keyword evidence="2" id="KW-0067">ATP-binding</keyword>
<reference evidence="4 5" key="2">
    <citation type="submission" date="2018-11" db="EMBL/GenBank/DDBJ databases">
        <authorList>
            <consortium name="Pathogen Informatics"/>
        </authorList>
    </citation>
    <scope>NUCLEOTIDE SEQUENCE [LARGE SCALE GENOMIC DNA]</scope>
</reference>
<dbReference type="InterPro" id="IPR000719">
    <property type="entry name" value="Prot_kinase_dom"/>
</dbReference>
<name>A0A183DKB9_9BILA</name>
<dbReference type="GO" id="GO:0035556">
    <property type="term" value="P:intracellular signal transduction"/>
    <property type="evidence" value="ECO:0007669"/>
    <property type="project" value="TreeGrafter"/>
</dbReference>
<evidence type="ECO:0000313" key="6">
    <source>
        <dbReference type="WBParaSite" id="GPUH_0000917001-mRNA-1"/>
    </source>
</evidence>
<sequence>MNVKVADFGFSNYFSKLAKLNTFCGSPSYCAPEIISANPYEGPEVDCWSLGVLLYALVYGQMPFGCSNNFVTAQNIKYGTYFEPSPPSSTVYQK</sequence>
<dbReference type="AlphaFoldDB" id="A0A183DKB9"/>
<dbReference type="SUPFAM" id="SSF56112">
    <property type="entry name" value="Protein kinase-like (PK-like)"/>
    <property type="match status" value="1"/>
</dbReference>
<gene>
    <name evidence="4" type="ORF">GPUH_LOCUS9160</name>
</gene>
<evidence type="ECO:0000313" key="5">
    <source>
        <dbReference type="Proteomes" id="UP000271098"/>
    </source>
</evidence>
<dbReference type="EMBL" id="UYRT01029003">
    <property type="protein sequence ID" value="VDK68812.1"/>
    <property type="molecule type" value="Genomic_DNA"/>
</dbReference>
<reference evidence="6" key="1">
    <citation type="submission" date="2016-06" db="UniProtKB">
        <authorList>
            <consortium name="WormBaseParasite"/>
        </authorList>
    </citation>
    <scope>IDENTIFICATION</scope>
</reference>
<proteinExistence type="predicted"/>
<dbReference type="Proteomes" id="UP000271098">
    <property type="component" value="Unassembled WGS sequence"/>
</dbReference>
<evidence type="ECO:0000256" key="2">
    <source>
        <dbReference type="ARBA" id="ARBA00022840"/>
    </source>
</evidence>
<dbReference type="OrthoDB" id="193931at2759"/>
<keyword evidence="1" id="KW-0547">Nucleotide-binding</keyword>